<organism evidence="1 2">
    <name type="scientific">Rhizobium phage Paso</name>
    <dbReference type="NCBI Taxonomy" id="2767574"/>
    <lineage>
        <taxon>Viruses</taxon>
        <taxon>Duplodnaviria</taxon>
        <taxon>Heunggongvirae</taxon>
        <taxon>Uroviricota</taxon>
        <taxon>Caudoviricetes</taxon>
        <taxon>Autographivirales</taxon>
        <taxon>Dunnvirinae</taxon>
        <taxon>Pasovirus</taxon>
        <taxon>Pasovirus paso</taxon>
    </lineage>
</organism>
<proteinExistence type="predicted"/>
<name>A0A7L8G6N8_9CAUD</name>
<protein>
    <submittedName>
        <fullName evidence="1">Uncharacterized protein</fullName>
    </submittedName>
</protein>
<reference evidence="1 2" key="1">
    <citation type="submission" date="2020-07" db="EMBL/GenBank/DDBJ databases">
        <title>Complete genome sequence of Rhizobium japonicum phage Paso.</title>
        <authorList>
            <person name="McBee D.B."/>
            <person name="Ravindran A."/>
            <person name="Newkirk H."/>
            <person name="Gonzalez C."/>
            <person name="Young R."/>
            <person name="Liu M."/>
        </authorList>
    </citation>
    <scope>NUCLEOTIDE SEQUENCE [LARGE SCALE GENOMIC DNA]</scope>
</reference>
<dbReference type="Proteomes" id="UP000516513">
    <property type="component" value="Segment"/>
</dbReference>
<keyword evidence="2" id="KW-1185">Reference proteome</keyword>
<gene>
    <name evidence="1" type="ORF">CPT_Paso_033</name>
</gene>
<sequence length="96" mass="10762">MYLPRAIWISASFYNRSSSSADRYRTLIGKPRKDRPISAYRDLSDEDKLAVAIDFVARSATMPDVLVHFLHEQGLYEIIVAPKGVSCQTSKQAPCA</sequence>
<evidence type="ECO:0000313" key="2">
    <source>
        <dbReference type="Proteomes" id="UP000516513"/>
    </source>
</evidence>
<accession>A0A7L8G6N8</accession>
<dbReference type="EMBL" id="MT708546">
    <property type="protein sequence ID" value="QOE32150.1"/>
    <property type="molecule type" value="Genomic_DNA"/>
</dbReference>
<evidence type="ECO:0000313" key="1">
    <source>
        <dbReference type="EMBL" id="QOE32150.1"/>
    </source>
</evidence>